<reference evidence="4" key="2">
    <citation type="submission" date="2012-11" db="EMBL/GenBank/DDBJ databases">
        <authorList>
            <person name="Kuo A."/>
            <person name="Curtis B.A."/>
            <person name="Tanifuji G."/>
            <person name="Burki F."/>
            <person name="Gruber A."/>
            <person name="Irimia M."/>
            <person name="Maruyama S."/>
            <person name="Arias M.C."/>
            <person name="Ball S.G."/>
            <person name="Gile G.H."/>
            <person name="Hirakawa Y."/>
            <person name="Hopkins J.F."/>
            <person name="Rensing S.A."/>
            <person name="Schmutz J."/>
            <person name="Symeonidi A."/>
            <person name="Elias M."/>
            <person name="Eveleigh R.J."/>
            <person name="Herman E.K."/>
            <person name="Klute M.J."/>
            <person name="Nakayama T."/>
            <person name="Obornik M."/>
            <person name="Reyes-Prieto A."/>
            <person name="Armbrust E.V."/>
            <person name="Aves S.J."/>
            <person name="Beiko R.G."/>
            <person name="Coutinho P."/>
            <person name="Dacks J.B."/>
            <person name="Durnford D.G."/>
            <person name="Fast N.M."/>
            <person name="Green B.R."/>
            <person name="Grisdale C."/>
            <person name="Hempe F."/>
            <person name="Henrissat B."/>
            <person name="Hoppner M.P."/>
            <person name="Ishida K.-I."/>
            <person name="Kim E."/>
            <person name="Koreny L."/>
            <person name="Kroth P.G."/>
            <person name="Liu Y."/>
            <person name="Malik S.-B."/>
            <person name="Maier U.G."/>
            <person name="McRose D."/>
            <person name="Mock T."/>
            <person name="Neilson J.A."/>
            <person name="Onodera N.T."/>
            <person name="Poole A.M."/>
            <person name="Pritham E.J."/>
            <person name="Richards T.A."/>
            <person name="Rocap G."/>
            <person name="Roy S.W."/>
            <person name="Sarai C."/>
            <person name="Schaack S."/>
            <person name="Shirato S."/>
            <person name="Slamovits C.H."/>
            <person name="Spencer D.F."/>
            <person name="Suzuki S."/>
            <person name="Worden A.Z."/>
            <person name="Zauner S."/>
            <person name="Barry K."/>
            <person name="Bell C."/>
            <person name="Bharti A.K."/>
            <person name="Crow J.A."/>
            <person name="Grimwood J."/>
            <person name="Kramer R."/>
            <person name="Lindquist E."/>
            <person name="Lucas S."/>
            <person name="Salamov A."/>
            <person name="McFadden G.I."/>
            <person name="Lane C.E."/>
            <person name="Keeling P.J."/>
            <person name="Gray M.W."/>
            <person name="Grigoriev I.V."/>
            <person name="Archibald J.M."/>
        </authorList>
    </citation>
    <scope>NUCLEOTIDE SEQUENCE</scope>
    <source>
        <strain evidence="4">CCMP2712</strain>
    </source>
</reference>
<dbReference type="Proteomes" id="UP000011087">
    <property type="component" value="Unassembled WGS sequence"/>
</dbReference>
<feature type="compositionally biased region" description="Basic and acidic residues" evidence="1">
    <location>
        <begin position="122"/>
        <end position="141"/>
    </location>
</feature>
<dbReference type="KEGG" id="gtt:GUITHDRAFT_134330"/>
<evidence type="ECO:0000256" key="1">
    <source>
        <dbReference type="SAM" id="MobiDB-lite"/>
    </source>
</evidence>
<evidence type="ECO:0000313" key="3">
    <source>
        <dbReference type="EnsemblProtists" id="EKX51387"/>
    </source>
</evidence>
<gene>
    <name evidence="2" type="ORF">GUITHDRAFT_134330</name>
</gene>
<feature type="compositionally biased region" description="Basic and acidic residues" evidence="1">
    <location>
        <begin position="22"/>
        <end position="37"/>
    </location>
</feature>
<dbReference type="HOGENOM" id="CLU_812458_0_0_1"/>
<dbReference type="EMBL" id="JH992975">
    <property type="protein sequence ID" value="EKX51387.1"/>
    <property type="molecule type" value="Genomic_DNA"/>
</dbReference>
<dbReference type="EnsemblProtists" id="EKX51387">
    <property type="protein sequence ID" value="EKX51387"/>
    <property type="gene ID" value="GUITHDRAFT_134330"/>
</dbReference>
<dbReference type="GeneID" id="17308151"/>
<feature type="region of interest" description="Disordered" evidence="1">
    <location>
        <begin position="122"/>
        <end position="143"/>
    </location>
</feature>
<feature type="compositionally biased region" description="Basic and acidic residues" evidence="1">
    <location>
        <begin position="1"/>
        <end position="15"/>
    </location>
</feature>
<reference evidence="2 4" key="1">
    <citation type="journal article" date="2012" name="Nature">
        <title>Algal genomes reveal evolutionary mosaicism and the fate of nucleomorphs.</title>
        <authorList>
            <consortium name="DOE Joint Genome Institute"/>
            <person name="Curtis B.A."/>
            <person name="Tanifuji G."/>
            <person name="Burki F."/>
            <person name="Gruber A."/>
            <person name="Irimia M."/>
            <person name="Maruyama S."/>
            <person name="Arias M.C."/>
            <person name="Ball S.G."/>
            <person name="Gile G.H."/>
            <person name="Hirakawa Y."/>
            <person name="Hopkins J.F."/>
            <person name="Kuo A."/>
            <person name="Rensing S.A."/>
            <person name="Schmutz J."/>
            <person name="Symeonidi A."/>
            <person name="Elias M."/>
            <person name="Eveleigh R.J."/>
            <person name="Herman E.K."/>
            <person name="Klute M.J."/>
            <person name="Nakayama T."/>
            <person name="Obornik M."/>
            <person name="Reyes-Prieto A."/>
            <person name="Armbrust E.V."/>
            <person name="Aves S.J."/>
            <person name="Beiko R.G."/>
            <person name="Coutinho P."/>
            <person name="Dacks J.B."/>
            <person name="Durnford D.G."/>
            <person name="Fast N.M."/>
            <person name="Green B.R."/>
            <person name="Grisdale C.J."/>
            <person name="Hempel F."/>
            <person name="Henrissat B."/>
            <person name="Hoppner M.P."/>
            <person name="Ishida K."/>
            <person name="Kim E."/>
            <person name="Koreny L."/>
            <person name="Kroth P.G."/>
            <person name="Liu Y."/>
            <person name="Malik S.B."/>
            <person name="Maier U.G."/>
            <person name="McRose D."/>
            <person name="Mock T."/>
            <person name="Neilson J.A."/>
            <person name="Onodera N.T."/>
            <person name="Poole A.M."/>
            <person name="Pritham E.J."/>
            <person name="Richards T.A."/>
            <person name="Rocap G."/>
            <person name="Roy S.W."/>
            <person name="Sarai C."/>
            <person name="Schaack S."/>
            <person name="Shirato S."/>
            <person name="Slamovits C.H."/>
            <person name="Spencer D.F."/>
            <person name="Suzuki S."/>
            <person name="Worden A.Z."/>
            <person name="Zauner S."/>
            <person name="Barry K."/>
            <person name="Bell C."/>
            <person name="Bharti A.K."/>
            <person name="Crow J.A."/>
            <person name="Grimwood J."/>
            <person name="Kramer R."/>
            <person name="Lindquist E."/>
            <person name="Lucas S."/>
            <person name="Salamov A."/>
            <person name="McFadden G.I."/>
            <person name="Lane C.E."/>
            <person name="Keeling P.J."/>
            <person name="Gray M.W."/>
            <person name="Grigoriev I.V."/>
            <person name="Archibald J.M."/>
        </authorList>
    </citation>
    <scope>NUCLEOTIDE SEQUENCE</scope>
    <source>
        <strain evidence="2 4">CCMP2712</strain>
    </source>
</reference>
<feature type="compositionally biased region" description="Basic residues" evidence="1">
    <location>
        <begin position="332"/>
        <end position="342"/>
    </location>
</feature>
<protein>
    <submittedName>
        <fullName evidence="2 3">Uncharacterized protein</fullName>
    </submittedName>
</protein>
<sequence length="342" mass="39036">MYDITYHVHEQRADSDELDPSFFHEIEERFKSGDDSQKLLSSPPPEQHTEFSPDDDGTTFLDSVMPNTSNIGRRDFESMTHECSGNVLKTVLHDITFEDEDQILEQKSDPSLDALKFIQNAREDSKKGDDGAERGGEEKHVNAQSDSILITSLQGYSLVAPRGKCLGHCFVEEACRRGATVSLKPIESEKSVIETLQKERRVIYSLNERFFVLTMIRIPIPISDSKTQIRDQDICRTLEQISLSVKEKARENGKTKRPHNMLRTSYSNEWSGMLLFLGMTTKYFSEVQTKNGPTIENNYTLKSLDEEGNLVLEDSAAAREKYQNQTLEKAKNRSKRKRDAKK</sequence>
<dbReference type="AlphaFoldDB" id="L1JSH2"/>
<feature type="region of interest" description="Disordered" evidence="1">
    <location>
        <begin position="1"/>
        <end position="77"/>
    </location>
</feature>
<keyword evidence="4" id="KW-1185">Reference proteome</keyword>
<evidence type="ECO:0000313" key="2">
    <source>
        <dbReference type="EMBL" id="EKX51387.1"/>
    </source>
</evidence>
<accession>L1JSH2</accession>
<evidence type="ECO:0000313" key="4">
    <source>
        <dbReference type="Proteomes" id="UP000011087"/>
    </source>
</evidence>
<feature type="region of interest" description="Disordered" evidence="1">
    <location>
        <begin position="321"/>
        <end position="342"/>
    </location>
</feature>
<name>L1JSH2_GUITC</name>
<proteinExistence type="predicted"/>
<organism evidence="2">
    <name type="scientific">Guillardia theta (strain CCMP2712)</name>
    <name type="common">Cryptophyte</name>
    <dbReference type="NCBI Taxonomy" id="905079"/>
    <lineage>
        <taxon>Eukaryota</taxon>
        <taxon>Cryptophyceae</taxon>
        <taxon>Pyrenomonadales</taxon>
        <taxon>Geminigeraceae</taxon>
        <taxon>Guillardia</taxon>
    </lineage>
</organism>
<dbReference type="RefSeq" id="XP_005838367.1">
    <property type="nucleotide sequence ID" value="XM_005838310.1"/>
</dbReference>
<dbReference type="PaxDb" id="55529-EKX51387"/>
<reference evidence="3" key="3">
    <citation type="submission" date="2015-06" db="UniProtKB">
        <authorList>
            <consortium name="EnsemblProtists"/>
        </authorList>
    </citation>
    <scope>IDENTIFICATION</scope>
</reference>